<dbReference type="PANTHER" id="PTHR47634:SF9">
    <property type="entry name" value="PROTEIN KINASE DOMAIN-CONTAINING PROTEIN-RELATED"/>
    <property type="match status" value="1"/>
</dbReference>
<evidence type="ECO:0000256" key="2">
    <source>
        <dbReference type="ARBA" id="ARBA00022527"/>
    </source>
</evidence>
<keyword evidence="4" id="KW-0547">Nucleotide-binding</keyword>
<dbReference type="AlphaFoldDB" id="A0AAN6KBD9"/>
<dbReference type="Pfam" id="PF00069">
    <property type="entry name" value="Pkinase"/>
    <property type="match status" value="1"/>
</dbReference>
<keyword evidence="11" id="KW-1185">Reference proteome</keyword>
<evidence type="ECO:0000313" key="10">
    <source>
        <dbReference type="EMBL" id="KAK0973973.1"/>
    </source>
</evidence>
<evidence type="ECO:0000256" key="4">
    <source>
        <dbReference type="ARBA" id="ARBA00022741"/>
    </source>
</evidence>
<evidence type="ECO:0000256" key="5">
    <source>
        <dbReference type="ARBA" id="ARBA00022777"/>
    </source>
</evidence>
<dbReference type="Proteomes" id="UP001175353">
    <property type="component" value="Unassembled WGS sequence"/>
</dbReference>
<protein>
    <recommendedName>
        <fullName evidence="1">non-specific serine/threonine protein kinase</fullName>
        <ecNumber evidence="1">2.7.11.1</ecNumber>
    </recommendedName>
</protein>
<keyword evidence="3" id="KW-0808">Transferase</keyword>
<comment type="catalytic activity">
    <reaction evidence="8">
        <text>L-seryl-[protein] + ATP = O-phospho-L-seryl-[protein] + ADP + H(+)</text>
        <dbReference type="Rhea" id="RHEA:17989"/>
        <dbReference type="Rhea" id="RHEA-COMP:9863"/>
        <dbReference type="Rhea" id="RHEA-COMP:11604"/>
        <dbReference type="ChEBI" id="CHEBI:15378"/>
        <dbReference type="ChEBI" id="CHEBI:29999"/>
        <dbReference type="ChEBI" id="CHEBI:30616"/>
        <dbReference type="ChEBI" id="CHEBI:83421"/>
        <dbReference type="ChEBI" id="CHEBI:456216"/>
        <dbReference type="EC" id="2.7.11.1"/>
    </reaction>
</comment>
<gene>
    <name evidence="10" type="ORF">LTR91_014519</name>
</gene>
<sequence length="459" mass="52766">MTLLLAPHRLPRLASRLRNPSTNNAFPFTPGISRPMFWAGKRASTSMADTVGQQVLDPSVLVEEETIRGYKAEDYYPVRIGEVFQDRYRVIGKLGYGTASTVWLCQDLSGQDEYIALKVYINRSKVHRELPIYKHINSLNSEHEGRAYIRKLIDSFELSGPHGKHTCLVHEALGMNMEELRDLVPRGAMDGYLVRQFLRPVLRGIQFLREDAHIVHTGQPRVRTLGCAFLTVERADIQPKNILLGVLDTSAFARYEEDEREYPMPRKELPSRTVYTSKPMLFTRGAPSLADLSEARFECPDNVDLVMPDLYRAPEVVLGMPWSYPIDVWAFAMTLWDLFEPKRLFYPQGEDGRYSESIHLAQMISIMGPPPLDFLQRSGKSKLFWDDEGVWKGDVPIPETKLEIAEARLQGEEKELFLIFIRKMLQWKPEDRKDLEDVFMDEWLLADLIEAGVVTCDRQ</sequence>
<evidence type="ECO:0000256" key="7">
    <source>
        <dbReference type="ARBA" id="ARBA00047899"/>
    </source>
</evidence>
<dbReference type="EMBL" id="JAUJLE010000157">
    <property type="protein sequence ID" value="KAK0973973.1"/>
    <property type="molecule type" value="Genomic_DNA"/>
</dbReference>
<dbReference type="Gene3D" id="1.10.510.10">
    <property type="entry name" value="Transferase(Phosphotransferase) domain 1"/>
    <property type="match status" value="1"/>
</dbReference>
<dbReference type="EC" id="2.7.11.1" evidence="1"/>
<evidence type="ECO:0000259" key="9">
    <source>
        <dbReference type="PROSITE" id="PS50011"/>
    </source>
</evidence>
<dbReference type="GO" id="GO:0005524">
    <property type="term" value="F:ATP binding"/>
    <property type="evidence" value="ECO:0007669"/>
    <property type="project" value="UniProtKB-KW"/>
</dbReference>
<dbReference type="Gene3D" id="3.30.200.20">
    <property type="entry name" value="Phosphorylase Kinase, domain 1"/>
    <property type="match status" value="1"/>
</dbReference>
<dbReference type="GO" id="GO:0050684">
    <property type="term" value="P:regulation of mRNA processing"/>
    <property type="evidence" value="ECO:0007669"/>
    <property type="project" value="TreeGrafter"/>
</dbReference>
<keyword evidence="6" id="KW-0067">ATP-binding</keyword>
<dbReference type="PROSITE" id="PS50011">
    <property type="entry name" value="PROTEIN_KINASE_DOM"/>
    <property type="match status" value="1"/>
</dbReference>
<keyword evidence="5" id="KW-0418">Kinase</keyword>
<dbReference type="GO" id="GO:0004674">
    <property type="term" value="F:protein serine/threonine kinase activity"/>
    <property type="evidence" value="ECO:0007669"/>
    <property type="project" value="UniProtKB-KW"/>
</dbReference>
<dbReference type="InterPro" id="IPR000719">
    <property type="entry name" value="Prot_kinase_dom"/>
</dbReference>
<comment type="caution">
    <text evidence="10">The sequence shown here is derived from an EMBL/GenBank/DDBJ whole genome shotgun (WGS) entry which is preliminary data.</text>
</comment>
<evidence type="ECO:0000256" key="1">
    <source>
        <dbReference type="ARBA" id="ARBA00012513"/>
    </source>
</evidence>
<dbReference type="InterPro" id="IPR011009">
    <property type="entry name" value="Kinase-like_dom_sf"/>
</dbReference>
<proteinExistence type="predicted"/>
<feature type="domain" description="Protein kinase" evidence="9">
    <location>
        <begin position="88"/>
        <end position="444"/>
    </location>
</feature>
<reference evidence="10" key="1">
    <citation type="submission" date="2023-06" db="EMBL/GenBank/DDBJ databases">
        <title>Black Yeasts Isolated from many extreme environments.</title>
        <authorList>
            <person name="Coleine C."/>
            <person name="Stajich J.E."/>
            <person name="Selbmann L."/>
        </authorList>
    </citation>
    <scope>NUCLEOTIDE SEQUENCE</scope>
    <source>
        <strain evidence="10">CCFEE 5200</strain>
    </source>
</reference>
<comment type="catalytic activity">
    <reaction evidence="7">
        <text>L-threonyl-[protein] + ATP = O-phospho-L-threonyl-[protein] + ADP + H(+)</text>
        <dbReference type="Rhea" id="RHEA:46608"/>
        <dbReference type="Rhea" id="RHEA-COMP:11060"/>
        <dbReference type="Rhea" id="RHEA-COMP:11605"/>
        <dbReference type="ChEBI" id="CHEBI:15378"/>
        <dbReference type="ChEBI" id="CHEBI:30013"/>
        <dbReference type="ChEBI" id="CHEBI:30616"/>
        <dbReference type="ChEBI" id="CHEBI:61977"/>
        <dbReference type="ChEBI" id="CHEBI:456216"/>
        <dbReference type="EC" id="2.7.11.1"/>
    </reaction>
</comment>
<dbReference type="GO" id="GO:0000245">
    <property type="term" value="P:spliceosomal complex assembly"/>
    <property type="evidence" value="ECO:0007669"/>
    <property type="project" value="TreeGrafter"/>
</dbReference>
<evidence type="ECO:0000256" key="8">
    <source>
        <dbReference type="ARBA" id="ARBA00048679"/>
    </source>
</evidence>
<evidence type="ECO:0000256" key="3">
    <source>
        <dbReference type="ARBA" id="ARBA00022679"/>
    </source>
</evidence>
<dbReference type="PANTHER" id="PTHR47634">
    <property type="entry name" value="PROTEIN KINASE DOMAIN-CONTAINING PROTEIN-RELATED"/>
    <property type="match status" value="1"/>
</dbReference>
<accession>A0AAN6KBD9</accession>
<name>A0AAN6KBD9_9PEZI</name>
<dbReference type="InterPro" id="IPR051334">
    <property type="entry name" value="SRPK"/>
</dbReference>
<evidence type="ECO:0000256" key="6">
    <source>
        <dbReference type="ARBA" id="ARBA00022840"/>
    </source>
</evidence>
<organism evidence="10 11">
    <name type="scientific">Friedmanniomyces endolithicus</name>
    <dbReference type="NCBI Taxonomy" id="329885"/>
    <lineage>
        <taxon>Eukaryota</taxon>
        <taxon>Fungi</taxon>
        <taxon>Dikarya</taxon>
        <taxon>Ascomycota</taxon>
        <taxon>Pezizomycotina</taxon>
        <taxon>Dothideomycetes</taxon>
        <taxon>Dothideomycetidae</taxon>
        <taxon>Mycosphaerellales</taxon>
        <taxon>Teratosphaeriaceae</taxon>
        <taxon>Friedmanniomyces</taxon>
    </lineage>
</organism>
<dbReference type="SMART" id="SM00220">
    <property type="entry name" value="S_TKc"/>
    <property type="match status" value="1"/>
</dbReference>
<keyword evidence="2" id="KW-0723">Serine/threonine-protein kinase</keyword>
<evidence type="ECO:0000313" key="11">
    <source>
        <dbReference type="Proteomes" id="UP001175353"/>
    </source>
</evidence>
<dbReference type="SUPFAM" id="SSF56112">
    <property type="entry name" value="Protein kinase-like (PK-like)"/>
    <property type="match status" value="1"/>
</dbReference>